<evidence type="ECO:0000256" key="2">
    <source>
        <dbReference type="ARBA" id="ARBA00022679"/>
    </source>
</evidence>
<dbReference type="Proteomes" id="UP000308697">
    <property type="component" value="Unassembled WGS sequence"/>
</dbReference>
<dbReference type="EMBL" id="SUMB01000014">
    <property type="protein sequence ID" value="TJZ43620.1"/>
    <property type="molecule type" value="Genomic_DNA"/>
</dbReference>
<dbReference type="Pfam" id="PF00891">
    <property type="entry name" value="Methyltransf_2"/>
    <property type="match status" value="1"/>
</dbReference>
<proteinExistence type="predicted"/>
<dbReference type="PANTHER" id="PTHR43712">
    <property type="entry name" value="PUTATIVE (AFU_ORTHOLOGUE AFUA_4G14580)-RELATED"/>
    <property type="match status" value="1"/>
</dbReference>
<dbReference type="InterPro" id="IPR036388">
    <property type="entry name" value="WH-like_DNA-bd_sf"/>
</dbReference>
<protein>
    <submittedName>
        <fullName evidence="6">Methyltransferase domain-containing protein</fullName>
    </submittedName>
</protein>
<dbReference type="SUPFAM" id="SSF53335">
    <property type="entry name" value="S-adenosyl-L-methionine-dependent methyltransferases"/>
    <property type="match status" value="1"/>
</dbReference>
<dbReference type="Gene3D" id="1.10.10.10">
    <property type="entry name" value="Winged helix-like DNA-binding domain superfamily/Winged helix DNA-binding domain"/>
    <property type="match status" value="1"/>
</dbReference>
<dbReference type="SUPFAM" id="SSF46785">
    <property type="entry name" value="Winged helix' DNA-binding domain"/>
    <property type="match status" value="1"/>
</dbReference>
<name>A0A4U0MRX2_9ACTN</name>
<dbReference type="GO" id="GO:0046983">
    <property type="term" value="F:protein dimerization activity"/>
    <property type="evidence" value="ECO:0007669"/>
    <property type="project" value="InterPro"/>
</dbReference>
<dbReference type="InterPro" id="IPR012967">
    <property type="entry name" value="COMT_dimerisation"/>
</dbReference>
<gene>
    <name evidence="6" type="ORF">FCH28_32880</name>
</gene>
<evidence type="ECO:0000259" key="4">
    <source>
        <dbReference type="Pfam" id="PF00891"/>
    </source>
</evidence>
<dbReference type="InterPro" id="IPR001077">
    <property type="entry name" value="COMT_C"/>
</dbReference>
<keyword evidence="1 6" id="KW-0489">Methyltransferase</keyword>
<feature type="domain" description="O-methyltransferase dimerisation" evidence="5">
    <location>
        <begin position="1"/>
        <end position="78"/>
    </location>
</feature>
<evidence type="ECO:0000259" key="5">
    <source>
        <dbReference type="Pfam" id="PF08100"/>
    </source>
</evidence>
<dbReference type="GO" id="GO:0008171">
    <property type="term" value="F:O-methyltransferase activity"/>
    <property type="evidence" value="ECO:0007669"/>
    <property type="project" value="InterPro"/>
</dbReference>
<reference evidence="6 7" key="1">
    <citation type="submission" date="2019-04" db="EMBL/GenBank/DDBJ databases">
        <title>Streptomyces piniterrae sp. nov., a heliquinomycin-producing actinomycete isolated from rhizosphere soil of Pinus yunnanensis.</title>
        <authorList>
            <person name="Zhuang X."/>
            <person name="Zhao J."/>
        </authorList>
    </citation>
    <scope>NUCLEOTIDE SEQUENCE [LARGE SCALE GENOMIC DNA]</scope>
    <source>
        <strain evidence="7">jys28</strain>
    </source>
</reference>
<feature type="domain" description="O-methyltransferase C-terminal" evidence="4">
    <location>
        <begin position="99"/>
        <end position="308"/>
    </location>
</feature>
<dbReference type="CDD" id="cd02440">
    <property type="entry name" value="AdoMet_MTases"/>
    <property type="match status" value="1"/>
</dbReference>
<dbReference type="Pfam" id="PF08100">
    <property type="entry name" value="Dimerisation"/>
    <property type="match status" value="1"/>
</dbReference>
<evidence type="ECO:0000256" key="1">
    <source>
        <dbReference type="ARBA" id="ARBA00022603"/>
    </source>
</evidence>
<evidence type="ECO:0000256" key="3">
    <source>
        <dbReference type="ARBA" id="ARBA00022691"/>
    </source>
</evidence>
<dbReference type="GO" id="GO:0032259">
    <property type="term" value="P:methylation"/>
    <property type="evidence" value="ECO:0007669"/>
    <property type="project" value="UniProtKB-KW"/>
</dbReference>
<dbReference type="OrthoDB" id="582216at2"/>
<evidence type="ECO:0000313" key="7">
    <source>
        <dbReference type="Proteomes" id="UP000308697"/>
    </source>
</evidence>
<dbReference type="Gene3D" id="3.40.50.150">
    <property type="entry name" value="Vaccinia Virus protein VP39"/>
    <property type="match status" value="1"/>
</dbReference>
<dbReference type="InterPro" id="IPR029063">
    <property type="entry name" value="SAM-dependent_MTases_sf"/>
</dbReference>
<keyword evidence="7" id="KW-1185">Reference proteome</keyword>
<dbReference type="InterPro" id="IPR016461">
    <property type="entry name" value="COMT-like"/>
</dbReference>
<keyword evidence="2 6" id="KW-0808">Transferase</keyword>
<dbReference type="AlphaFoldDB" id="A0A4U0MRX2"/>
<dbReference type="PROSITE" id="PS51683">
    <property type="entry name" value="SAM_OMT_II"/>
    <property type="match status" value="1"/>
</dbReference>
<organism evidence="6 7">
    <name type="scientific">Streptomyces piniterrae</name>
    <dbReference type="NCBI Taxonomy" id="2571125"/>
    <lineage>
        <taxon>Bacteria</taxon>
        <taxon>Bacillati</taxon>
        <taxon>Actinomycetota</taxon>
        <taxon>Actinomycetes</taxon>
        <taxon>Kitasatosporales</taxon>
        <taxon>Streptomycetaceae</taxon>
        <taxon>Streptomyces</taxon>
    </lineage>
</organism>
<sequence>MEIVTGVWAAKALAEATRMDLFSQLSAAPGATVAEVAARNGLAERPAEQLLTVCAALGLLRREGAGYANTPEAEAYLVRGRPDYFGDAVLSLDRRYTGWMRLEEALRTDSPTNFDPEAAESMFDADDAALKANFWKSMYALSATSARALAAVYDFAPVRRLLDVGGGGAAYDIELCRAYGGLRATVFDLPFVCELTRETVAGAGLADRVDCVPGDFLRDAELPGGHDAVLLSQILHDWDEPTNRMILGKCFAALPPGGRILISELLVDDTKDGPLLPALMSLNMLVSTWGRNYTAAEYGAWLTDAGFEGVRTVRFDGPGADGAVVAVRP</sequence>
<dbReference type="PANTHER" id="PTHR43712:SF2">
    <property type="entry name" value="O-METHYLTRANSFERASE CICE"/>
    <property type="match status" value="1"/>
</dbReference>
<dbReference type="InterPro" id="IPR036390">
    <property type="entry name" value="WH_DNA-bd_sf"/>
</dbReference>
<accession>A0A4U0MRX2</accession>
<evidence type="ECO:0000313" key="6">
    <source>
        <dbReference type="EMBL" id="TJZ43620.1"/>
    </source>
</evidence>
<comment type="caution">
    <text evidence="6">The sequence shown here is derived from an EMBL/GenBank/DDBJ whole genome shotgun (WGS) entry which is preliminary data.</text>
</comment>
<keyword evidence="3" id="KW-0949">S-adenosyl-L-methionine</keyword>